<accession>A0ABS9E4V1</accession>
<reference evidence="1 2" key="1">
    <citation type="submission" date="2022-01" db="EMBL/GenBank/DDBJ databases">
        <authorList>
            <person name="Won M."/>
            <person name="Kim S.-J."/>
            <person name="Kwon S.-W."/>
        </authorList>
    </citation>
    <scope>NUCLEOTIDE SEQUENCE [LARGE SCALE GENOMIC DNA]</scope>
    <source>
        <strain evidence="1 2">KCTC 23505</strain>
    </source>
</reference>
<sequence length="73" mass="8098">SSTIRTARSRTSGEYLFDVFRFSIAPSYSRVGASGIPGAVHYREESWVGAWEDVARASFHPGTGSFRNLSDWP</sequence>
<proteinExistence type="predicted"/>
<dbReference type="Proteomes" id="UP001521209">
    <property type="component" value="Unassembled WGS sequence"/>
</dbReference>
<protein>
    <submittedName>
        <fullName evidence="1">Uncharacterized protein</fullName>
    </submittedName>
</protein>
<evidence type="ECO:0000313" key="2">
    <source>
        <dbReference type="Proteomes" id="UP001521209"/>
    </source>
</evidence>
<evidence type="ECO:0000313" key="1">
    <source>
        <dbReference type="EMBL" id="MCF3948956.1"/>
    </source>
</evidence>
<organism evidence="1 2">
    <name type="scientific">Acidiphilium iwatense</name>
    <dbReference type="NCBI Taxonomy" id="768198"/>
    <lineage>
        <taxon>Bacteria</taxon>
        <taxon>Pseudomonadati</taxon>
        <taxon>Pseudomonadota</taxon>
        <taxon>Alphaproteobacteria</taxon>
        <taxon>Acetobacterales</taxon>
        <taxon>Acidocellaceae</taxon>
        <taxon>Acidiphilium</taxon>
    </lineage>
</organism>
<keyword evidence="2" id="KW-1185">Reference proteome</keyword>
<comment type="caution">
    <text evidence="1">The sequence shown here is derived from an EMBL/GenBank/DDBJ whole genome shotgun (WGS) entry which is preliminary data.</text>
</comment>
<dbReference type="EMBL" id="JAKGBZ010000119">
    <property type="protein sequence ID" value="MCF3948956.1"/>
    <property type="molecule type" value="Genomic_DNA"/>
</dbReference>
<dbReference type="RefSeq" id="WP_235706262.1">
    <property type="nucleotide sequence ID" value="NZ_JAKGBZ010000119.1"/>
</dbReference>
<name>A0ABS9E4V1_9PROT</name>
<feature type="non-terminal residue" evidence="1">
    <location>
        <position position="1"/>
    </location>
</feature>
<gene>
    <name evidence="1" type="ORF">L2A60_20160</name>
</gene>